<dbReference type="Pfam" id="PF18901">
    <property type="entry name" value="DUF5657"/>
    <property type="match status" value="1"/>
</dbReference>
<dbReference type="InterPro" id="IPR043716">
    <property type="entry name" value="DUF5657"/>
</dbReference>
<evidence type="ECO:0000313" key="2">
    <source>
        <dbReference type="EMBL" id="OGD83769.1"/>
    </source>
</evidence>
<dbReference type="EMBL" id="MFAQ01000009">
    <property type="protein sequence ID" value="OGD83769.1"/>
    <property type="molecule type" value="Genomic_DNA"/>
</dbReference>
<evidence type="ECO:0000256" key="1">
    <source>
        <dbReference type="SAM" id="Phobius"/>
    </source>
</evidence>
<feature type="transmembrane region" description="Helical" evidence="1">
    <location>
        <begin position="54"/>
        <end position="72"/>
    </location>
</feature>
<comment type="caution">
    <text evidence="2">The sequence shown here is derived from an EMBL/GenBank/DDBJ whole genome shotgun (WGS) entry which is preliminary data.</text>
</comment>
<sequence>MEELIGFNITFDLVVSLLVKVSLILLSILSLIMVRQTGLMNRVVNYPIGGSLKALVWGFAFTCLLITVIVVLV</sequence>
<proteinExistence type="predicted"/>
<dbReference type="Proteomes" id="UP000179237">
    <property type="component" value="Unassembled WGS sequence"/>
</dbReference>
<keyword evidence="1" id="KW-0472">Membrane</keyword>
<accession>A0A1F5FVY6</accession>
<reference evidence="2 3" key="1">
    <citation type="journal article" date="2016" name="Nat. Commun.">
        <title>Thousands of microbial genomes shed light on interconnected biogeochemical processes in an aquifer system.</title>
        <authorList>
            <person name="Anantharaman K."/>
            <person name="Brown C.T."/>
            <person name="Hug L.A."/>
            <person name="Sharon I."/>
            <person name="Castelle C.J."/>
            <person name="Probst A.J."/>
            <person name="Thomas B.C."/>
            <person name="Singh A."/>
            <person name="Wilkins M.J."/>
            <person name="Karaoz U."/>
            <person name="Brodie E.L."/>
            <person name="Williams K.H."/>
            <person name="Hubbard S.S."/>
            <person name="Banfield J.F."/>
        </authorList>
    </citation>
    <scope>NUCLEOTIDE SEQUENCE [LARGE SCALE GENOMIC DNA]</scope>
</reference>
<keyword evidence="1" id="KW-1133">Transmembrane helix</keyword>
<evidence type="ECO:0000313" key="3">
    <source>
        <dbReference type="Proteomes" id="UP000179237"/>
    </source>
</evidence>
<feature type="transmembrane region" description="Helical" evidence="1">
    <location>
        <begin position="13"/>
        <end position="34"/>
    </location>
</feature>
<protein>
    <submittedName>
        <fullName evidence="2">Uncharacterized protein</fullName>
    </submittedName>
</protein>
<gene>
    <name evidence="2" type="ORF">A2572_00945</name>
</gene>
<name>A0A1F5FVY6_9BACT</name>
<organism evidence="2 3">
    <name type="scientific">Candidatus Collierbacteria bacterium RIFOXYD1_FULL_40_9</name>
    <dbReference type="NCBI Taxonomy" id="1817731"/>
    <lineage>
        <taxon>Bacteria</taxon>
        <taxon>Candidatus Collieribacteriota</taxon>
    </lineage>
</organism>
<keyword evidence="1" id="KW-0812">Transmembrane</keyword>
<dbReference type="AlphaFoldDB" id="A0A1F5FVY6"/>